<evidence type="ECO:0000313" key="3">
    <source>
        <dbReference type="EMBL" id="XDI97850.1"/>
    </source>
</evidence>
<evidence type="ECO:0000256" key="1">
    <source>
        <dbReference type="SAM" id="MobiDB-lite"/>
    </source>
</evidence>
<evidence type="ECO:0000256" key="2">
    <source>
        <dbReference type="SAM" id="Phobius"/>
    </source>
</evidence>
<protein>
    <submittedName>
        <fullName evidence="3">Uncharacterized protein</fullName>
    </submittedName>
</protein>
<reference evidence="3" key="1">
    <citation type="submission" date="2024-06" db="EMBL/GenBank/DDBJ databases">
        <authorList>
            <person name="Agudelo-Romero P."/>
            <person name="Caparros-Martin J.A."/>
            <person name="Sharma A."/>
            <person name="Saladie M."/>
            <person name="Stick S.M."/>
            <person name="O'Gara F."/>
        </authorList>
    </citation>
    <scope>NUCLEOTIDE SEQUENCE</scope>
    <source>
        <strain evidence="3">VContig1</strain>
    </source>
</reference>
<organism evidence="3">
    <name type="scientific">Pakpunavirus sp</name>
    <dbReference type="NCBI Taxonomy" id="2833053"/>
    <lineage>
        <taxon>Viruses</taxon>
        <taxon>Duplodnaviria</taxon>
        <taxon>Heunggongvirae</taxon>
        <taxon>Uroviricota</taxon>
        <taxon>Caudoviricetes</taxon>
        <taxon>Vandenendeviridae</taxon>
        <taxon>Skurskavirinae</taxon>
        <taxon>Pakpunavirus</taxon>
    </lineage>
</organism>
<proteinExistence type="predicted"/>
<keyword evidence="2" id="KW-1133">Transmembrane helix</keyword>
<dbReference type="EMBL" id="PP986815">
    <property type="protein sequence ID" value="XDI97850.1"/>
    <property type="molecule type" value="Genomic_DNA"/>
</dbReference>
<keyword evidence="2" id="KW-0472">Membrane</keyword>
<sequence>MSMSGRTYCQRDNPMPDTHSDAGRNQAERLGALEQNMRLALWRLDHYEQKHENIPQRVDRLELIAQNQSKLLETLSSDVKGMGIKVMYGLGAAGAIIAVINMVGPHILRAVIP</sequence>
<feature type="region of interest" description="Disordered" evidence="1">
    <location>
        <begin position="1"/>
        <end position="23"/>
    </location>
</feature>
<name>A0AB39BYV1_9CAUD</name>
<feature type="transmembrane region" description="Helical" evidence="2">
    <location>
        <begin position="86"/>
        <end position="108"/>
    </location>
</feature>
<accession>A0AB39BYV1</accession>
<keyword evidence="2" id="KW-0812">Transmembrane</keyword>